<dbReference type="InParanoid" id="A0A2G5ER44"/>
<dbReference type="InterPro" id="IPR019734">
    <property type="entry name" value="TPR_rpt"/>
</dbReference>
<dbReference type="Gene3D" id="3.10.20.90">
    <property type="entry name" value="Phosphatidylinositol 3-kinase Catalytic Subunit, Chain A, domain 1"/>
    <property type="match status" value="1"/>
</dbReference>
<evidence type="ECO:0000313" key="7">
    <source>
        <dbReference type="Proteomes" id="UP000230069"/>
    </source>
</evidence>
<dbReference type="InterPro" id="IPR000270">
    <property type="entry name" value="PB1_dom"/>
</dbReference>
<keyword evidence="1" id="KW-0677">Repeat</keyword>
<name>A0A2G5ER44_AQUCA</name>
<keyword evidence="2 3" id="KW-0802">TPR repeat</keyword>
<dbReference type="SMART" id="SM00028">
    <property type="entry name" value="TPR"/>
    <property type="match status" value="3"/>
</dbReference>
<feature type="compositionally biased region" description="Polar residues" evidence="4">
    <location>
        <begin position="14"/>
        <end position="26"/>
    </location>
</feature>
<dbReference type="EMBL" id="KZ305022">
    <property type="protein sequence ID" value="PIA58204.1"/>
    <property type="molecule type" value="Genomic_DNA"/>
</dbReference>
<evidence type="ECO:0000256" key="4">
    <source>
        <dbReference type="SAM" id="MobiDB-lite"/>
    </source>
</evidence>
<organism evidence="6 7">
    <name type="scientific">Aquilegia coerulea</name>
    <name type="common">Rocky mountain columbine</name>
    <dbReference type="NCBI Taxonomy" id="218851"/>
    <lineage>
        <taxon>Eukaryota</taxon>
        <taxon>Viridiplantae</taxon>
        <taxon>Streptophyta</taxon>
        <taxon>Embryophyta</taxon>
        <taxon>Tracheophyta</taxon>
        <taxon>Spermatophyta</taxon>
        <taxon>Magnoliopsida</taxon>
        <taxon>Ranunculales</taxon>
        <taxon>Ranunculaceae</taxon>
        <taxon>Thalictroideae</taxon>
        <taxon>Aquilegia</taxon>
    </lineage>
</organism>
<dbReference type="Gene3D" id="1.25.40.10">
    <property type="entry name" value="Tetratricopeptide repeat domain"/>
    <property type="match status" value="1"/>
</dbReference>
<dbReference type="InterPro" id="IPR011990">
    <property type="entry name" value="TPR-like_helical_dom_sf"/>
</dbReference>
<evidence type="ECO:0000313" key="6">
    <source>
        <dbReference type="EMBL" id="PIA58204.1"/>
    </source>
</evidence>
<feature type="region of interest" description="Disordered" evidence="4">
    <location>
        <begin position="1"/>
        <end position="26"/>
    </location>
</feature>
<dbReference type="InterPro" id="IPR053793">
    <property type="entry name" value="PB1-like"/>
</dbReference>
<sequence>MGKPSGKKKKSLGDCSNNSSFKSMSPKSFDEDTAMFITMAQELKDEGNKLFQKRDHEGAMFKYEKAIKLLPKNHIDVAYLRSNMAACYMQMGLGEYPMAINECSRALEAYPKYSKALLKRAKCYEALNRLDLAYNDVDLVLNTEPNNLTALEIAQRVKSALEKKGIKVDDNGFTLDPEFTEIPCMTPPTKMVREKTRKKKSNKTVEKKVEDKVVVEENKDKVVVEENFSKVEENPNEVKQEEATRSVKLVFREDIRCAQLPLHCSIQKLIETVKNRHPSLKAFLIKYKDQEGDLITITSTEELRFAEASCEVHGSLKLYIVDANPVQESLCEGIENEGKVQKLENGIAKDCKNTEKGSFYIDDWIIRFAYVFKNHVGFNSDAYLDLHELGMKLYSDAMEDTVTCEDAQDLFDIAAEKFQEMAALALFNWGNVHMSKARKKVFFAEDASRETLLDQVKTAYDWAQKEFMKAGMRYDEALKMKPDFYEAFLASGQQQFEQARLSWYYAIASQFDLNTFPSMEILQLFNNAEDNMEKGMQMWEEMEEHRLNDLSTPDKLNSQLQKMGLDGVSKDITAGEASEQAANMRSQVNLLWGTILYERSVVEFKLELPSWEECMEVAVEKFELAGASPTDIAVMIKNHCANQTAVEGLGFKIDEIVQAWNEMYDAKRWKRGVPSFRLEPLFRRRVPYLHHVLERI</sequence>
<feature type="repeat" description="TPR" evidence="3">
    <location>
        <begin position="40"/>
        <end position="73"/>
    </location>
</feature>
<dbReference type="PROSITE" id="PS51745">
    <property type="entry name" value="PB1"/>
    <property type="match status" value="1"/>
</dbReference>
<dbReference type="InterPro" id="IPR044517">
    <property type="entry name" value="PHOX1-4"/>
</dbReference>
<evidence type="ECO:0000256" key="3">
    <source>
        <dbReference type="PROSITE-ProRule" id="PRU00339"/>
    </source>
</evidence>
<dbReference type="Pfam" id="PF00564">
    <property type="entry name" value="PB1"/>
    <property type="match status" value="1"/>
</dbReference>
<dbReference type="PROSITE" id="PS50005">
    <property type="entry name" value="TPR"/>
    <property type="match status" value="1"/>
</dbReference>
<reference evidence="6 7" key="1">
    <citation type="submission" date="2017-09" db="EMBL/GenBank/DDBJ databases">
        <title>WGS assembly of Aquilegia coerulea Goldsmith.</title>
        <authorList>
            <person name="Hodges S."/>
            <person name="Kramer E."/>
            <person name="Nordborg M."/>
            <person name="Tomkins J."/>
            <person name="Borevitz J."/>
            <person name="Derieg N."/>
            <person name="Yan J."/>
            <person name="Mihaltcheva S."/>
            <person name="Hayes R.D."/>
            <person name="Rokhsar D."/>
        </authorList>
    </citation>
    <scope>NUCLEOTIDE SEQUENCE [LARGE SCALE GENOMIC DNA]</scope>
    <source>
        <strain evidence="7">cv. Goldsmith</strain>
    </source>
</reference>
<gene>
    <name evidence="6" type="ORF">AQUCO_00500261v1</name>
</gene>
<dbReference type="CDD" id="cd05992">
    <property type="entry name" value="PB1"/>
    <property type="match status" value="1"/>
</dbReference>
<accession>A0A2G5ER44</accession>
<feature type="compositionally biased region" description="Basic residues" evidence="4">
    <location>
        <begin position="1"/>
        <end position="10"/>
    </location>
</feature>
<evidence type="ECO:0000256" key="2">
    <source>
        <dbReference type="ARBA" id="ARBA00022803"/>
    </source>
</evidence>
<dbReference type="AlphaFoldDB" id="A0A2G5ER44"/>
<keyword evidence="7" id="KW-1185">Reference proteome</keyword>
<dbReference type="OrthoDB" id="2942533at2759"/>
<dbReference type="SMART" id="SM00666">
    <property type="entry name" value="PB1"/>
    <property type="match status" value="1"/>
</dbReference>
<dbReference type="SUPFAM" id="SSF48452">
    <property type="entry name" value="TPR-like"/>
    <property type="match status" value="1"/>
</dbReference>
<dbReference type="PANTHER" id="PTHR46183:SF4">
    <property type="entry name" value="PROTEIN PHOX4"/>
    <property type="match status" value="1"/>
</dbReference>
<evidence type="ECO:0000259" key="5">
    <source>
        <dbReference type="PROSITE" id="PS51745"/>
    </source>
</evidence>
<evidence type="ECO:0000256" key="1">
    <source>
        <dbReference type="ARBA" id="ARBA00022737"/>
    </source>
</evidence>
<proteinExistence type="predicted"/>
<dbReference type="Proteomes" id="UP000230069">
    <property type="component" value="Unassembled WGS sequence"/>
</dbReference>
<dbReference type="STRING" id="218851.A0A2G5ER44"/>
<feature type="domain" description="PB1" evidence="5">
    <location>
        <begin position="244"/>
        <end position="323"/>
    </location>
</feature>
<dbReference type="FunCoup" id="A0A2G5ER44">
    <property type="interactions" value="953"/>
</dbReference>
<dbReference type="PANTHER" id="PTHR46183">
    <property type="entry name" value="PROTEIN CLMP1"/>
    <property type="match status" value="1"/>
</dbReference>
<protein>
    <recommendedName>
        <fullName evidence="5">PB1 domain-containing protein</fullName>
    </recommendedName>
</protein>
<dbReference type="SUPFAM" id="SSF54277">
    <property type="entry name" value="CAD &amp; PB1 domains"/>
    <property type="match status" value="1"/>
</dbReference>